<dbReference type="PANTHER" id="PTHR43760">
    <property type="entry name" value="ENDORIBONUCLEASE-RELATED"/>
    <property type="match status" value="1"/>
</dbReference>
<gene>
    <name evidence="2" type="ORF">IAC56_04125</name>
</gene>
<evidence type="ECO:0000313" key="2">
    <source>
        <dbReference type="EMBL" id="HIU37442.1"/>
    </source>
</evidence>
<sequence length="153" mass="16428">MIIEEKLKSMGLELPAVADPAGLYVYTRRVGNLVYVSGQTPDINSVLQIKGVVGEDLTIEDGKKAAQLSALNILSVLKRELGDLDRVKQFVHLTGFVRCAKGFEEHPQVINGASELFRDLYGAAGVGTRIALGAYELPEGAATELTAIVEVTD</sequence>
<reference evidence="2" key="1">
    <citation type="submission" date="2020-10" db="EMBL/GenBank/DDBJ databases">
        <authorList>
            <person name="Gilroy R."/>
        </authorList>
    </citation>
    <scope>NUCLEOTIDE SEQUENCE</scope>
    <source>
        <strain evidence="2">7463</strain>
    </source>
</reference>
<proteinExistence type="predicted"/>
<dbReference type="PANTHER" id="PTHR43760:SF1">
    <property type="entry name" value="ENDORIBONUCLEASE L-PSP_CHORISMATE MUTASE-LIKE DOMAIN-CONTAINING PROTEIN"/>
    <property type="match status" value="1"/>
</dbReference>
<dbReference type="InterPro" id="IPR035959">
    <property type="entry name" value="RutC-like_sf"/>
</dbReference>
<accession>A0A9D1IHL9</accession>
<dbReference type="CDD" id="cd02199">
    <property type="entry name" value="YjgF_YER057c_UK114_like_1"/>
    <property type="match status" value="1"/>
</dbReference>
<dbReference type="SUPFAM" id="SSF55298">
    <property type="entry name" value="YjgF-like"/>
    <property type="match status" value="1"/>
</dbReference>
<dbReference type="InterPro" id="IPR013813">
    <property type="entry name" value="Endoribo_LPSP/chorism_mut-like"/>
</dbReference>
<feature type="domain" description="Endoribonuclease L-PSP/chorismate mutase-like" evidence="1">
    <location>
        <begin position="5"/>
        <end position="131"/>
    </location>
</feature>
<organism evidence="2 3">
    <name type="scientific">Candidatus Aphodousia faecigallinarum</name>
    <dbReference type="NCBI Taxonomy" id="2840677"/>
    <lineage>
        <taxon>Bacteria</taxon>
        <taxon>Pseudomonadati</taxon>
        <taxon>Pseudomonadota</taxon>
        <taxon>Betaproteobacteria</taxon>
        <taxon>Burkholderiales</taxon>
        <taxon>Sutterellaceae</taxon>
        <taxon>Sutterellaceae incertae sedis</taxon>
        <taxon>Candidatus Aphodousia</taxon>
    </lineage>
</organism>
<dbReference type="AlphaFoldDB" id="A0A9D1IHL9"/>
<dbReference type="Pfam" id="PF14588">
    <property type="entry name" value="YjgF_endoribonc"/>
    <property type="match status" value="1"/>
</dbReference>
<dbReference type="EMBL" id="DVMY01000068">
    <property type="protein sequence ID" value="HIU37442.1"/>
    <property type="molecule type" value="Genomic_DNA"/>
</dbReference>
<comment type="caution">
    <text evidence="2">The sequence shown here is derived from an EMBL/GenBank/DDBJ whole genome shotgun (WGS) entry which is preliminary data.</text>
</comment>
<dbReference type="Gene3D" id="3.30.1330.40">
    <property type="entry name" value="RutC-like"/>
    <property type="match status" value="1"/>
</dbReference>
<protein>
    <submittedName>
        <fullName evidence="2">RidA family protein</fullName>
    </submittedName>
</protein>
<reference evidence="2" key="2">
    <citation type="journal article" date="2021" name="PeerJ">
        <title>Extensive microbial diversity within the chicken gut microbiome revealed by metagenomics and culture.</title>
        <authorList>
            <person name="Gilroy R."/>
            <person name="Ravi A."/>
            <person name="Getino M."/>
            <person name="Pursley I."/>
            <person name="Horton D.L."/>
            <person name="Alikhan N.F."/>
            <person name="Baker D."/>
            <person name="Gharbi K."/>
            <person name="Hall N."/>
            <person name="Watson M."/>
            <person name="Adriaenssens E.M."/>
            <person name="Foster-Nyarko E."/>
            <person name="Jarju S."/>
            <person name="Secka A."/>
            <person name="Antonio M."/>
            <person name="Oren A."/>
            <person name="Chaudhuri R.R."/>
            <person name="La Ragione R."/>
            <person name="Hildebrand F."/>
            <person name="Pallen M.J."/>
        </authorList>
    </citation>
    <scope>NUCLEOTIDE SEQUENCE</scope>
    <source>
        <strain evidence="2">7463</strain>
    </source>
</reference>
<evidence type="ECO:0000313" key="3">
    <source>
        <dbReference type="Proteomes" id="UP000824083"/>
    </source>
</evidence>
<evidence type="ECO:0000259" key="1">
    <source>
        <dbReference type="Pfam" id="PF14588"/>
    </source>
</evidence>
<dbReference type="Proteomes" id="UP000824083">
    <property type="component" value="Unassembled WGS sequence"/>
</dbReference>
<name>A0A9D1IHL9_9BURK</name>